<dbReference type="GO" id="GO:0016301">
    <property type="term" value="F:kinase activity"/>
    <property type="evidence" value="ECO:0007669"/>
    <property type="project" value="UniProtKB-KW"/>
</dbReference>
<dbReference type="InterPro" id="IPR014867">
    <property type="entry name" value="Spore_coat_CotH_CotH2/3/7"/>
</dbReference>
<organism evidence="4 5">
    <name type="scientific">Natronogracilivirga saccharolytica</name>
    <dbReference type="NCBI Taxonomy" id="2812953"/>
    <lineage>
        <taxon>Bacteria</taxon>
        <taxon>Pseudomonadati</taxon>
        <taxon>Balneolota</taxon>
        <taxon>Balneolia</taxon>
        <taxon>Balneolales</taxon>
        <taxon>Cyclonatronaceae</taxon>
        <taxon>Natronogracilivirga</taxon>
    </lineage>
</organism>
<accession>A0A8J7UWR6</accession>
<feature type="region of interest" description="Disordered" evidence="1">
    <location>
        <begin position="527"/>
        <end position="557"/>
    </location>
</feature>
<dbReference type="EMBL" id="JAFIDN010000017">
    <property type="protein sequence ID" value="MBP3193922.1"/>
    <property type="molecule type" value="Genomic_DNA"/>
</dbReference>
<dbReference type="AlphaFoldDB" id="A0A8J7UWR6"/>
<keyword evidence="4" id="KW-0808">Transferase</keyword>
<protein>
    <submittedName>
        <fullName evidence="4">CotH kinase family protein</fullName>
    </submittedName>
</protein>
<feature type="domain" description="Secretion system C-terminal sorting" evidence="2">
    <location>
        <begin position="567"/>
        <end position="643"/>
    </location>
</feature>
<dbReference type="Pfam" id="PF18962">
    <property type="entry name" value="Por_Secre_tail"/>
    <property type="match status" value="1"/>
</dbReference>
<gene>
    <name evidence="4" type="ORF">NATSA_14690</name>
</gene>
<dbReference type="InterPro" id="IPR044060">
    <property type="entry name" value="Bacterial_rp_domain"/>
</dbReference>
<reference evidence="4" key="1">
    <citation type="submission" date="2021-02" db="EMBL/GenBank/DDBJ databases">
        <title>Natronogracilivirga saccharolytica gen. nov. sp. nov. a new anaerobic, haloalkiliphilic carbohydrate-fermenting bacterium from soda lake and proposing of Cyclonatronumiaceae fam. nov. in the phylum Balneolaeota.</title>
        <authorList>
            <person name="Zhilina T.N."/>
            <person name="Sorokin D.Y."/>
            <person name="Zavarzina D.G."/>
            <person name="Toshchakov S.V."/>
            <person name="Kublanov I.V."/>
        </authorList>
    </citation>
    <scope>NUCLEOTIDE SEQUENCE</scope>
    <source>
        <strain evidence="4">Z-1702</strain>
    </source>
</reference>
<dbReference type="Proteomes" id="UP000673975">
    <property type="component" value="Unassembled WGS sequence"/>
</dbReference>
<evidence type="ECO:0000259" key="3">
    <source>
        <dbReference type="Pfam" id="PF18998"/>
    </source>
</evidence>
<keyword evidence="5" id="KW-1185">Reference proteome</keyword>
<dbReference type="RefSeq" id="WP_210513381.1">
    <property type="nucleotide sequence ID" value="NZ_JAFIDN010000017.1"/>
</dbReference>
<dbReference type="NCBIfam" id="TIGR04183">
    <property type="entry name" value="Por_Secre_tail"/>
    <property type="match status" value="1"/>
</dbReference>
<evidence type="ECO:0000313" key="4">
    <source>
        <dbReference type="EMBL" id="MBP3193922.1"/>
    </source>
</evidence>
<evidence type="ECO:0000313" key="5">
    <source>
        <dbReference type="Proteomes" id="UP000673975"/>
    </source>
</evidence>
<dbReference type="InterPro" id="IPR026444">
    <property type="entry name" value="Secre_tail"/>
</dbReference>
<dbReference type="Pfam" id="PF08757">
    <property type="entry name" value="CotH"/>
    <property type="match status" value="1"/>
</dbReference>
<comment type="caution">
    <text evidence="4">The sequence shown here is derived from an EMBL/GenBank/DDBJ whole genome shotgun (WGS) entry which is preliminary data.</text>
</comment>
<name>A0A8J7UWR6_9BACT</name>
<proteinExistence type="predicted"/>
<dbReference type="Gene3D" id="2.60.40.4070">
    <property type="match status" value="1"/>
</dbReference>
<evidence type="ECO:0000256" key="1">
    <source>
        <dbReference type="SAM" id="MobiDB-lite"/>
    </source>
</evidence>
<feature type="compositionally biased region" description="Acidic residues" evidence="1">
    <location>
        <begin position="534"/>
        <end position="549"/>
    </location>
</feature>
<evidence type="ECO:0000259" key="2">
    <source>
        <dbReference type="Pfam" id="PF18962"/>
    </source>
</evidence>
<dbReference type="Pfam" id="PF18998">
    <property type="entry name" value="Flg_new_2"/>
    <property type="match status" value="1"/>
</dbReference>
<keyword evidence="4" id="KW-0418">Kinase</keyword>
<feature type="domain" description="Bacterial repeat" evidence="3">
    <location>
        <begin position="270"/>
        <end position="322"/>
    </location>
</feature>
<sequence>MQLTQDEVDLLTGRHYADPGDNEHWLAMREYADEHDLSEESHFRHMTTQMDMDSYLDYYASQIFYANNDWPHNNIDYFRKRVSYDSTAEPGHDGRWRWMMRDLDRSFNLSTQDDFDMIEWVTLKEDGRYGEEWPNLLLRNLLENDQFRISFINRIADLLNTTFQKDRLTSAIDKQKAIIGTEIENQVLRWQKQGSKQGWMAHSAGVNAMYRFVENREGHLREHVRKHFDIESDVNLTLDVSDPSGGYIAVHNTDIKSSTPGVENNPWPWSGSYFQDVPVTMKAKTWPGYTFSHWEIADSTAHEETITLPMYSDTSIKAVFQEDDKELFPEPVVLADTDFTFDYWPADTTSGHFPDHMAFVYMDEPEPHEYAGISGYTDGDYDLEDRTRINGLGNDGFAFINTSNPDGNPGYPGTRLGGALLALDTRTSDPVSVTFQAGTVRPNSRVYNLRLQYRLGDDGEFRDVTDGDGEPVEYLRNEEAGHNQTIGPVKLPEELMDKAYVQLLWRYYYSGTRLDADSGQRSKLNISKITVVTEEPDEDENGENGENGDNDDKNGQLPEKLTLKQNYPNPFNSQTNIAFELPDASHVMLQIFDVTGQLMMTLRQRSYEAGTHTVQFDPGNISSGVYIYRLQTDFGTEYKKMTILR</sequence>